<evidence type="ECO:0000256" key="3">
    <source>
        <dbReference type="PIRSR" id="PIRSR601952-2"/>
    </source>
</evidence>
<dbReference type="GO" id="GO:0008081">
    <property type="term" value="F:phosphoric diester hydrolase activity"/>
    <property type="evidence" value="ECO:0007669"/>
    <property type="project" value="InterPro"/>
</dbReference>
<gene>
    <name evidence="6" type="ORF">LG649_03755</name>
</gene>
<dbReference type="SUPFAM" id="SSF51695">
    <property type="entry name" value="PLC-like phosphodiesterases"/>
    <property type="match status" value="1"/>
</dbReference>
<dbReference type="EMBL" id="JAJAPW010000001">
    <property type="protein sequence ID" value="MCB4797944.1"/>
    <property type="molecule type" value="Genomic_DNA"/>
</dbReference>
<sequence length="601" mass="66742">MSKLINTLLVVFSIVITCKGFAQNSNSVLIHSHNDYLQNVPFWVAFSNGLNSIEADIFLVNDSLMVAHTKAEINKKNTLKKLYLNPLKNAVANHNSNITNLNLFLDVKQNAEKTLTKIISVLNEYPSIVKHPNIKIIISGSRPASKYYKNYPDFIYFDHQNLNEKLSPENLKKVAMVSTSFKDFSKWGGKGRLTHTDYRRVDSVIKIAKKYNKPFRFWATPDSKTAWRTFIDLGVNVINTDMPNRCSNYVNSLEKNRKNFTLKSPVYKPTFKLDGANKKVKNVILLIGDGNGLSQISAATLANKGELTLTQLKNIGFIKTQSADDFTTDSAAAGTALATGEKTNNRAIGTNIYGKPINSITDVLSNNGYKTGIITTDEITGATPAAFYAHQVDRSMDFEIASDLIKSNLNFFAGGGQASFKNVNLSETFEIFPLNEIESTKAKRVGVFFSENSVPSIMAGRENLLANTTEKAIKFLNKSNEPFFLMVEAAQIDSFGHHNNTEGIVTETIDFDRAITEAIKFADTNQETLVIITADHETSGFSVSSGDVNHSIIEGDFISYDHTATMVPIFAYGPKSNEFQGIYENNEVFSKILKVINKVKL</sequence>
<dbReference type="SUPFAM" id="SSF53649">
    <property type="entry name" value="Alkaline phosphatase-like"/>
    <property type="match status" value="1"/>
</dbReference>
<keyword evidence="3" id="KW-0479">Metal-binding</keyword>
<dbReference type="CDD" id="cd16012">
    <property type="entry name" value="ALP"/>
    <property type="match status" value="1"/>
</dbReference>
<feature type="binding site" evidence="3">
    <location>
        <position position="535"/>
    </location>
    <ligand>
        <name>Zn(2+)</name>
        <dbReference type="ChEBI" id="CHEBI:29105"/>
        <label>2</label>
    </ligand>
</feature>
<evidence type="ECO:0000256" key="5">
    <source>
        <dbReference type="SAM" id="SignalP"/>
    </source>
</evidence>
<name>A0A9X1HXG5_9FLAO</name>
<dbReference type="EC" id="3.1.3.1" evidence="6"/>
<keyword evidence="3" id="KW-0460">Magnesium</keyword>
<keyword evidence="7" id="KW-1185">Reference proteome</keyword>
<dbReference type="InterPro" id="IPR001952">
    <property type="entry name" value="Alkaline_phosphatase"/>
</dbReference>
<feature type="binding site" evidence="3">
    <location>
        <position position="488"/>
    </location>
    <ligand>
        <name>Mg(2+)</name>
        <dbReference type="ChEBI" id="CHEBI:18420"/>
    </ligand>
</feature>
<evidence type="ECO:0000256" key="4">
    <source>
        <dbReference type="RuleBase" id="RU003946"/>
    </source>
</evidence>
<accession>A0A9X1HXG5</accession>
<feature type="binding site" evidence="3">
    <location>
        <position position="289"/>
    </location>
    <ligand>
        <name>Mg(2+)</name>
        <dbReference type="ChEBI" id="CHEBI:18420"/>
    </ligand>
</feature>
<reference evidence="6" key="1">
    <citation type="submission" date="2021-10" db="EMBL/GenBank/DDBJ databases">
        <title>Tamlana sargassums sp. nov., and Tamlana laminarinivorans sp. nov., two new bacteria isolated from the brown alga.</title>
        <authorList>
            <person name="Li J."/>
        </authorList>
    </citation>
    <scope>NUCLEOTIDE SEQUENCE</scope>
    <source>
        <strain evidence="6">PT2-4</strain>
    </source>
</reference>
<proteinExistence type="inferred from homology"/>
<protein>
    <submittedName>
        <fullName evidence="6">Alkaline phosphatase</fullName>
        <ecNumber evidence="6">3.1.3.1</ecNumber>
    </submittedName>
</protein>
<comment type="cofactor">
    <cofactor evidence="3">
        <name>Zn(2+)</name>
        <dbReference type="ChEBI" id="CHEBI:29105"/>
    </cofactor>
    <text evidence="3">Binds 2 Zn(2+) ions.</text>
</comment>
<feature type="binding site" evidence="3">
    <location>
        <position position="497"/>
    </location>
    <ligand>
        <name>Zn(2+)</name>
        <dbReference type="ChEBI" id="CHEBI:29105"/>
        <label>2</label>
    </ligand>
</feature>
<keyword evidence="3" id="KW-0862">Zinc</keyword>
<keyword evidence="1" id="KW-0597">Phosphoprotein</keyword>
<dbReference type="GO" id="GO:0046872">
    <property type="term" value="F:metal ion binding"/>
    <property type="evidence" value="ECO:0007669"/>
    <property type="project" value="UniProtKB-KW"/>
</dbReference>
<dbReference type="AlphaFoldDB" id="A0A9X1HXG5"/>
<dbReference type="Pfam" id="PF00245">
    <property type="entry name" value="Alk_phosphatase"/>
    <property type="match status" value="2"/>
</dbReference>
<dbReference type="PANTHER" id="PTHR11596:SF5">
    <property type="entry name" value="ALKALINE PHOSPHATASE"/>
    <property type="match status" value="1"/>
</dbReference>
<dbReference type="Gene3D" id="3.20.20.190">
    <property type="entry name" value="Phosphatidylinositol (PI) phosphodiesterase"/>
    <property type="match status" value="1"/>
</dbReference>
<comment type="similarity">
    <text evidence="4">Belongs to the alkaline phosphatase family.</text>
</comment>
<feature type="binding site" evidence="3">
    <location>
        <position position="493"/>
    </location>
    <ligand>
        <name>Zn(2+)</name>
        <dbReference type="ChEBI" id="CHEBI:29105"/>
        <label>2</label>
    </ligand>
</feature>
<comment type="cofactor">
    <cofactor evidence="3">
        <name>Mg(2+)</name>
        <dbReference type="ChEBI" id="CHEBI:18420"/>
    </cofactor>
    <text evidence="3">Binds 1 Mg(2+) ion.</text>
</comment>
<evidence type="ECO:0000313" key="7">
    <source>
        <dbReference type="Proteomes" id="UP001139199"/>
    </source>
</evidence>
<dbReference type="RefSeq" id="WP_226541039.1">
    <property type="nucleotide sequence ID" value="NZ_JAJAPW010000001.1"/>
</dbReference>
<keyword evidence="6" id="KW-0378">Hydrolase</keyword>
<evidence type="ECO:0000256" key="1">
    <source>
        <dbReference type="ARBA" id="ARBA00022553"/>
    </source>
</evidence>
<feature type="binding site" evidence="3">
    <location>
        <position position="383"/>
    </location>
    <ligand>
        <name>Mg(2+)</name>
        <dbReference type="ChEBI" id="CHEBI:18420"/>
    </ligand>
</feature>
<dbReference type="SMART" id="SM00098">
    <property type="entry name" value="alkPPc"/>
    <property type="match status" value="1"/>
</dbReference>
<dbReference type="PANTHER" id="PTHR11596">
    <property type="entry name" value="ALKALINE PHOSPHATASE"/>
    <property type="match status" value="1"/>
</dbReference>
<dbReference type="Pfam" id="PF13653">
    <property type="entry name" value="GDPD_2"/>
    <property type="match status" value="1"/>
</dbReference>
<feature type="active site" description="Phosphoserine intermediate" evidence="2">
    <location>
        <position position="330"/>
    </location>
</feature>
<dbReference type="Gene3D" id="3.40.720.10">
    <property type="entry name" value="Alkaline Phosphatase, subunit A"/>
    <property type="match status" value="1"/>
</dbReference>
<evidence type="ECO:0000256" key="2">
    <source>
        <dbReference type="PIRSR" id="PIRSR601952-1"/>
    </source>
</evidence>
<evidence type="ECO:0000313" key="6">
    <source>
        <dbReference type="EMBL" id="MCB4797944.1"/>
    </source>
</evidence>
<dbReference type="GO" id="GO:0006629">
    <property type="term" value="P:lipid metabolic process"/>
    <property type="evidence" value="ECO:0007669"/>
    <property type="project" value="InterPro"/>
</dbReference>
<feature type="binding site" evidence="3">
    <location>
        <position position="289"/>
    </location>
    <ligand>
        <name>Zn(2+)</name>
        <dbReference type="ChEBI" id="CHEBI:29105"/>
        <label>2</label>
    </ligand>
</feature>
<dbReference type="InterPro" id="IPR017850">
    <property type="entry name" value="Alkaline_phosphatase_core_sf"/>
</dbReference>
<dbReference type="InterPro" id="IPR017946">
    <property type="entry name" value="PLC-like_Pdiesterase_TIM-brl"/>
</dbReference>
<dbReference type="GO" id="GO:0004035">
    <property type="term" value="F:alkaline phosphatase activity"/>
    <property type="evidence" value="ECO:0007669"/>
    <property type="project" value="UniProtKB-EC"/>
</dbReference>
<dbReference type="Proteomes" id="UP001139199">
    <property type="component" value="Unassembled WGS sequence"/>
</dbReference>
<keyword evidence="5" id="KW-0732">Signal</keyword>
<feature type="chain" id="PRO_5040796292" evidence="5">
    <location>
        <begin position="23"/>
        <end position="601"/>
    </location>
</feature>
<feature type="binding site" evidence="3">
    <location>
        <position position="536"/>
    </location>
    <ligand>
        <name>Zn(2+)</name>
        <dbReference type="ChEBI" id="CHEBI:29105"/>
        <label>2</label>
    </ligand>
</feature>
<dbReference type="PRINTS" id="PR00113">
    <property type="entry name" value="ALKPHPHTASE"/>
</dbReference>
<organism evidence="6 7">
    <name type="scientific">Neotamlana laminarinivorans</name>
    <dbReference type="NCBI Taxonomy" id="2883124"/>
    <lineage>
        <taxon>Bacteria</taxon>
        <taxon>Pseudomonadati</taxon>
        <taxon>Bacteroidota</taxon>
        <taxon>Flavobacteriia</taxon>
        <taxon>Flavobacteriales</taxon>
        <taxon>Flavobacteriaceae</taxon>
        <taxon>Neotamlana</taxon>
    </lineage>
</organism>
<dbReference type="CDD" id="cd08577">
    <property type="entry name" value="PI-PLCc_GDPD_SF_unchar3"/>
    <property type="match status" value="1"/>
</dbReference>
<comment type="caution">
    <text evidence="6">The sequence shown here is derived from an EMBL/GenBank/DDBJ whole genome shotgun (WGS) entry which is preliminary data.</text>
</comment>
<dbReference type="InterPro" id="IPR039559">
    <property type="entry name" value="AIM6_PI-PLC-like_dom"/>
</dbReference>
<feature type="signal peptide" evidence="5">
    <location>
        <begin position="1"/>
        <end position="22"/>
    </location>
</feature>